<feature type="compositionally biased region" description="Basic and acidic residues" evidence="1">
    <location>
        <begin position="1"/>
        <end position="10"/>
    </location>
</feature>
<proteinExistence type="predicted"/>
<dbReference type="EMBL" id="JBFALK010000017">
    <property type="protein sequence ID" value="MEV0972609.1"/>
    <property type="molecule type" value="Genomic_DNA"/>
</dbReference>
<feature type="region of interest" description="Disordered" evidence="1">
    <location>
        <begin position="1"/>
        <end position="86"/>
    </location>
</feature>
<keyword evidence="3" id="KW-1185">Reference proteome</keyword>
<gene>
    <name evidence="2" type="ORF">AB0I59_28735</name>
</gene>
<evidence type="ECO:0000313" key="2">
    <source>
        <dbReference type="EMBL" id="MEV0972609.1"/>
    </source>
</evidence>
<comment type="caution">
    <text evidence="2">The sequence shown here is derived from an EMBL/GenBank/DDBJ whole genome shotgun (WGS) entry which is preliminary data.</text>
</comment>
<accession>A0ABV3GLU5</accession>
<organism evidence="2 3">
    <name type="scientific">Microtetraspora glauca</name>
    <dbReference type="NCBI Taxonomy" id="1996"/>
    <lineage>
        <taxon>Bacteria</taxon>
        <taxon>Bacillati</taxon>
        <taxon>Actinomycetota</taxon>
        <taxon>Actinomycetes</taxon>
        <taxon>Streptosporangiales</taxon>
        <taxon>Streptosporangiaceae</taxon>
        <taxon>Microtetraspora</taxon>
    </lineage>
</organism>
<feature type="compositionally biased region" description="Basic and acidic residues" evidence="1">
    <location>
        <begin position="32"/>
        <end position="44"/>
    </location>
</feature>
<name>A0ABV3GLU5_MICGL</name>
<evidence type="ECO:0000313" key="3">
    <source>
        <dbReference type="Proteomes" id="UP001551675"/>
    </source>
</evidence>
<protein>
    <submittedName>
        <fullName evidence="2">Uncharacterized protein</fullName>
    </submittedName>
</protein>
<evidence type="ECO:0000256" key="1">
    <source>
        <dbReference type="SAM" id="MobiDB-lite"/>
    </source>
</evidence>
<sequence length="86" mass="9205">MMKTKAEGGTKTRKGKAAEPIRTGRAMIRPDATAHLKGVREGNTKGHYAHQKGHLPDGRSTAARSTGINPRAHDAIDPRMPNLSPA</sequence>
<dbReference type="RefSeq" id="WP_358137858.1">
    <property type="nucleotide sequence ID" value="NZ_JBFALK010000017.1"/>
</dbReference>
<dbReference type="Proteomes" id="UP001551675">
    <property type="component" value="Unassembled WGS sequence"/>
</dbReference>
<reference evidence="2 3" key="1">
    <citation type="submission" date="2024-06" db="EMBL/GenBank/DDBJ databases">
        <title>The Natural Products Discovery Center: Release of the First 8490 Sequenced Strains for Exploring Actinobacteria Biosynthetic Diversity.</title>
        <authorList>
            <person name="Kalkreuter E."/>
            <person name="Kautsar S.A."/>
            <person name="Yang D."/>
            <person name="Bader C.D."/>
            <person name="Teijaro C.N."/>
            <person name="Fluegel L."/>
            <person name="Davis C.M."/>
            <person name="Simpson J.R."/>
            <person name="Lauterbach L."/>
            <person name="Steele A.D."/>
            <person name="Gui C."/>
            <person name="Meng S."/>
            <person name="Li G."/>
            <person name="Viehrig K."/>
            <person name="Ye F."/>
            <person name="Su P."/>
            <person name="Kiefer A.F."/>
            <person name="Nichols A."/>
            <person name="Cepeda A.J."/>
            <person name="Yan W."/>
            <person name="Fan B."/>
            <person name="Jiang Y."/>
            <person name="Adhikari A."/>
            <person name="Zheng C.-J."/>
            <person name="Schuster L."/>
            <person name="Cowan T.M."/>
            <person name="Smanski M.J."/>
            <person name="Chevrette M.G."/>
            <person name="De Carvalho L.P.S."/>
            <person name="Shen B."/>
        </authorList>
    </citation>
    <scope>NUCLEOTIDE SEQUENCE [LARGE SCALE GENOMIC DNA]</scope>
    <source>
        <strain evidence="2 3">NPDC050100</strain>
    </source>
</reference>